<evidence type="ECO:0000256" key="4">
    <source>
        <dbReference type="ARBA" id="ARBA00022676"/>
    </source>
</evidence>
<feature type="transmembrane region" description="Helical" evidence="12">
    <location>
        <begin position="221"/>
        <end position="243"/>
    </location>
</feature>
<gene>
    <name evidence="14" type="ORF">EJ08DRAFT_597893</name>
</gene>
<evidence type="ECO:0000313" key="15">
    <source>
        <dbReference type="Proteomes" id="UP000800235"/>
    </source>
</evidence>
<evidence type="ECO:0000256" key="10">
    <source>
        <dbReference type="ARBA" id="ARBA00044721"/>
    </source>
</evidence>
<dbReference type="GO" id="GO:0005789">
    <property type="term" value="C:endoplasmic reticulum membrane"/>
    <property type="evidence" value="ECO:0007669"/>
    <property type="project" value="UniProtKB-SubCell"/>
</dbReference>
<feature type="transmembrane region" description="Helical" evidence="12">
    <location>
        <begin position="70"/>
        <end position="90"/>
    </location>
</feature>
<dbReference type="AlphaFoldDB" id="A0A9P4TTC3"/>
<keyword evidence="4 12" id="KW-0328">Glycosyltransferase</keyword>
<protein>
    <recommendedName>
        <fullName evidence="12">Mannosyltransferase</fullName>
        <ecNumber evidence="12">2.4.1.-</ecNumber>
    </recommendedName>
</protein>
<feature type="transmembrane region" description="Helical" evidence="12">
    <location>
        <begin position="358"/>
        <end position="380"/>
    </location>
</feature>
<evidence type="ECO:0000256" key="13">
    <source>
        <dbReference type="SAM" id="SignalP"/>
    </source>
</evidence>
<keyword evidence="15" id="KW-1185">Reference proteome</keyword>
<comment type="function">
    <text evidence="10">Mannosyltransferase that operates in the biosynthetic pathway of dolichol-linked oligosaccharides, the glycan precursors employed in protein asparagine (N)-glycosylation. The assembly of dolichol-linked oligosaccharides begins on the cytosolic side of the endoplasmic reticulum membrane and finishes in its lumen. The sequential addition of sugars to dolichol pyrophosphate produces dolichol-linked oligosaccharides containing fourteen sugars, including two GlcNAcs, nine mannoses and three glucoses. Once assembled, the oligosaccharide is transferred from the lipid to nascent proteins by oligosaccharyltransferases. In the lumen of the endoplasmic reticulum, adds the eighth mannose residue in an alpha-1,6 linkage onto Man(7)GlcNAc(2)-PP-dolichol to produce Man(8)GlcNAc(2)-PP-dolichol.</text>
</comment>
<accession>A0A9P4TTC3</accession>
<dbReference type="Proteomes" id="UP000800235">
    <property type="component" value="Unassembled WGS sequence"/>
</dbReference>
<dbReference type="GO" id="GO:0006487">
    <property type="term" value="P:protein N-linked glycosylation"/>
    <property type="evidence" value="ECO:0007669"/>
    <property type="project" value="TreeGrafter"/>
</dbReference>
<comment type="caution">
    <text evidence="14">The sequence shown here is derived from an EMBL/GenBank/DDBJ whole genome shotgun (WGS) entry which is preliminary data.</text>
</comment>
<comment type="pathway">
    <text evidence="2">Protein modification; protein glycosylation.</text>
</comment>
<evidence type="ECO:0000256" key="6">
    <source>
        <dbReference type="ARBA" id="ARBA00022692"/>
    </source>
</evidence>
<dbReference type="EC" id="2.4.1.-" evidence="12"/>
<feature type="transmembrane region" description="Helical" evidence="12">
    <location>
        <begin position="331"/>
        <end position="351"/>
    </location>
</feature>
<feature type="chain" id="PRO_5040297455" description="Mannosyltransferase" evidence="13">
    <location>
        <begin position="28"/>
        <end position="585"/>
    </location>
</feature>
<comment type="similarity">
    <text evidence="3 12">Belongs to the glycosyltransferase 22 family.</text>
</comment>
<proteinExistence type="inferred from homology"/>
<feature type="signal peptide" evidence="13">
    <location>
        <begin position="1"/>
        <end position="27"/>
    </location>
</feature>
<dbReference type="PANTHER" id="PTHR22760:SF1">
    <property type="entry name" value="DOL-P-MAN:MAN(7)GLCNAC(2)-PP-DOL ALPHA-1,6-MANNOSYLTRANSFERASE"/>
    <property type="match status" value="1"/>
</dbReference>
<evidence type="ECO:0000256" key="1">
    <source>
        <dbReference type="ARBA" id="ARBA00004477"/>
    </source>
</evidence>
<dbReference type="GO" id="GO:0052917">
    <property type="term" value="F:dol-P-Man:Man(7)GlcNAc(2)-PP-Dol alpha-1,6-mannosyltransferase activity"/>
    <property type="evidence" value="ECO:0007669"/>
    <property type="project" value="UniProtKB-EC"/>
</dbReference>
<dbReference type="OrthoDB" id="19039at2759"/>
<dbReference type="Pfam" id="PF03901">
    <property type="entry name" value="Glyco_transf_22"/>
    <property type="match status" value="1"/>
</dbReference>
<reference evidence="14" key="1">
    <citation type="journal article" date="2020" name="Stud. Mycol.">
        <title>101 Dothideomycetes genomes: a test case for predicting lifestyles and emergence of pathogens.</title>
        <authorList>
            <person name="Haridas S."/>
            <person name="Albert R."/>
            <person name="Binder M."/>
            <person name="Bloem J."/>
            <person name="Labutti K."/>
            <person name="Salamov A."/>
            <person name="Andreopoulos B."/>
            <person name="Baker S."/>
            <person name="Barry K."/>
            <person name="Bills G."/>
            <person name="Bluhm B."/>
            <person name="Cannon C."/>
            <person name="Castanera R."/>
            <person name="Culley D."/>
            <person name="Daum C."/>
            <person name="Ezra D."/>
            <person name="Gonzalez J."/>
            <person name="Henrissat B."/>
            <person name="Kuo A."/>
            <person name="Liang C."/>
            <person name="Lipzen A."/>
            <person name="Lutzoni F."/>
            <person name="Magnuson J."/>
            <person name="Mondo S."/>
            <person name="Nolan M."/>
            <person name="Ohm R."/>
            <person name="Pangilinan J."/>
            <person name="Park H.-J."/>
            <person name="Ramirez L."/>
            <person name="Alfaro M."/>
            <person name="Sun H."/>
            <person name="Tritt A."/>
            <person name="Yoshinaga Y."/>
            <person name="Zwiers L.-H."/>
            <person name="Turgeon B."/>
            <person name="Goodwin S."/>
            <person name="Spatafora J."/>
            <person name="Crous P."/>
            <person name="Grigoriev I."/>
        </authorList>
    </citation>
    <scope>NUCLEOTIDE SEQUENCE</scope>
    <source>
        <strain evidence="14">CBS 130266</strain>
    </source>
</reference>
<feature type="transmembrane region" description="Helical" evidence="12">
    <location>
        <begin position="97"/>
        <end position="114"/>
    </location>
</feature>
<evidence type="ECO:0000256" key="8">
    <source>
        <dbReference type="ARBA" id="ARBA00022989"/>
    </source>
</evidence>
<sequence>MVPESAFTLLLLIVILLYLRLAPYTKVEESFNIQATHDILSYGVTFNDSKNFLTTHYDHIDFPGSVPRTFVGAVFLSAITTLSGFIAALPTGAALQFLVRAILGLTNAFALLSFRNALQRGFGKTTANWFIVLQVSQFHVMYYASRTLPNMFAFAITTFALRSYILAITVPLISSRFHWKTLALVTYAGVVFRSELAVLVLTLSAYILFTVGRYSLTKTIIPAGITGLVLGLLTTVPIDSFFWQQYPLWPEWSSFYYNTILGNSSNWGVSPWHFYFSNALPRLLLNPLSYGLLIPLALFTPSTRQRSAAIVLPLLSFVALYSALSHKEWRFILYVIPGLTSVSAIGATWIWNRRAKSVLYRFLSALLLISVFFSFLASFIQLSVSRLNYPGGQAIINLLHTTQNETCTINIYVDNLASQTGVTRFLENRHSTDPKYVFDKTEDISTLHTPEFWDKFDYVLTQHPETTIGKFEVIDTIYGWAGLRVVRPGEEPMKEEMLQALALTGDRFGNWMMVYEGFERNMRDHVTRGWWISFRIEPRLNILRRQNTGPQEGVDEEEGDWVFGEEDFDGEFEKGYDGSIWVRGE</sequence>
<feature type="transmembrane region" description="Helical" evidence="12">
    <location>
        <begin position="185"/>
        <end position="209"/>
    </location>
</feature>
<feature type="transmembrane region" description="Helical" evidence="12">
    <location>
        <begin position="151"/>
        <end position="173"/>
    </location>
</feature>
<keyword evidence="6 12" id="KW-0812">Transmembrane</keyword>
<dbReference type="PANTHER" id="PTHR22760">
    <property type="entry name" value="GLYCOSYLTRANSFERASE"/>
    <property type="match status" value="1"/>
</dbReference>
<comment type="catalytic activity">
    <reaction evidence="11">
        <text>an alpha-D-Man-(1-&gt;2)-alpha-D-Man-(1-&gt;2)-alpha-D-Man-(1-&gt;3)-[alpha-D-Man-(1-&gt;2)-alpha-D-Man-(1-&gt;3)-alpha-D-Man-(1-&gt;6)]-beta-D-Man-(1-&gt;4)-beta-D-GlcNAc-(1-&gt;4)-alpha-D-GlcNAc-diphospho-di-trans,poly-cis-dolichol + a di-trans,poly-cis-dolichyl beta-D-mannosyl phosphate = an alpha-D-Man-(1-&gt;2)-alpha-D-Man-(1-&gt;2)-alpha-D-Man-(1-&gt;3)-[alpha-D-Man-(1-&gt;2)-alpha-D-Man-(1-&gt;3)-[alpha-D-Man-(1-&gt;6)]-alpha-D-Man-(1-&gt;6)]-beta-D-Man-(1-&gt;4)-beta-D-GlcNAc-(1-&gt;4)-alpha-D-GlcNAc-diphospho-di-trans,poly-cis-dolichol + a di-trans,poly-cis-dolichyl phosphate + H(+)</text>
        <dbReference type="Rhea" id="RHEA:29535"/>
        <dbReference type="Rhea" id="RHEA-COMP:19498"/>
        <dbReference type="Rhea" id="RHEA-COMP:19501"/>
        <dbReference type="Rhea" id="RHEA-COMP:19518"/>
        <dbReference type="Rhea" id="RHEA-COMP:19519"/>
        <dbReference type="ChEBI" id="CHEBI:15378"/>
        <dbReference type="ChEBI" id="CHEBI:57683"/>
        <dbReference type="ChEBI" id="CHEBI:58211"/>
        <dbReference type="ChEBI" id="CHEBI:132517"/>
        <dbReference type="ChEBI" id="CHEBI:132519"/>
        <dbReference type="EC" id="2.4.1.260"/>
    </reaction>
    <physiologicalReaction direction="left-to-right" evidence="11">
        <dbReference type="Rhea" id="RHEA:29536"/>
    </physiologicalReaction>
</comment>
<dbReference type="EMBL" id="MU007104">
    <property type="protein sequence ID" value="KAF2421019.1"/>
    <property type="molecule type" value="Genomic_DNA"/>
</dbReference>
<comment type="subcellular location">
    <subcellularLocation>
        <location evidence="1 12">Endoplasmic reticulum membrane</location>
        <topology evidence="1 12">Multi-pass membrane protein</topology>
    </subcellularLocation>
</comment>
<keyword evidence="8 12" id="KW-1133">Transmembrane helix</keyword>
<keyword evidence="7 12" id="KW-0256">Endoplasmic reticulum</keyword>
<evidence type="ECO:0000256" key="2">
    <source>
        <dbReference type="ARBA" id="ARBA00004922"/>
    </source>
</evidence>
<evidence type="ECO:0000256" key="9">
    <source>
        <dbReference type="ARBA" id="ARBA00023136"/>
    </source>
</evidence>
<evidence type="ECO:0000313" key="14">
    <source>
        <dbReference type="EMBL" id="KAF2421019.1"/>
    </source>
</evidence>
<feature type="transmembrane region" description="Helical" evidence="12">
    <location>
        <begin position="279"/>
        <end position="300"/>
    </location>
</feature>
<name>A0A9P4TTC3_9PEZI</name>
<organism evidence="14 15">
    <name type="scientific">Tothia fuscella</name>
    <dbReference type="NCBI Taxonomy" id="1048955"/>
    <lineage>
        <taxon>Eukaryota</taxon>
        <taxon>Fungi</taxon>
        <taxon>Dikarya</taxon>
        <taxon>Ascomycota</taxon>
        <taxon>Pezizomycotina</taxon>
        <taxon>Dothideomycetes</taxon>
        <taxon>Pleosporomycetidae</taxon>
        <taxon>Venturiales</taxon>
        <taxon>Cylindrosympodiaceae</taxon>
        <taxon>Tothia</taxon>
    </lineage>
</organism>
<evidence type="ECO:0000256" key="5">
    <source>
        <dbReference type="ARBA" id="ARBA00022679"/>
    </source>
</evidence>
<feature type="transmembrane region" description="Helical" evidence="12">
    <location>
        <begin position="307"/>
        <end position="325"/>
    </location>
</feature>
<keyword evidence="5" id="KW-0808">Transferase</keyword>
<evidence type="ECO:0000256" key="12">
    <source>
        <dbReference type="RuleBase" id="RU363075"/>
    </source>
</evidence>
<evidence type="ECO:0000256" key="3">
    <source>
        <dbReference type="ARBA" id="ARBA00007063"/>
    </source>
</evidence>
<evidence type="ECO:0000256" key="11">
    <source>
        <dbReference type="ARBA" id="ARBA00048899"/>
    </source>
</evidence>
<keyword evidence="13" id="KW-0732">Signal</keyword>
<evidence type="ECO:0000256" key="7">
    <source>
        <dbReference type="ARBA" id="ARBA00022824"/>
    </source>
</evidence>
<keyword evidence="9 12" id="KW-0472">Membrane</keyword>
<dbReference type="InterPro" id="IPR005599">
    <property type="entry name" value="GPI_mannosylTrfase"/>
</dbReference>